<proteinExistence type="predicted"/>
<accession>A0AAV4XRI2</accession>
<comment type="caution">
    <text evidence="1">The sequence shown here is derived from an EMBL/GenBank/DDBJ whole genome shotgun (WGS) entry which is preliminary data.</text>
</comment>
<sequence>MEGALEECSPQTIYVLERLSFVSSSARTLRMVSNFQVNTAVQSHNRCYDDDHDVIIIIIATSSQYYRFYWCKNEENKILLNKKYQREVFLMKGPKNRRCSGS</sequence>
<dbReference type="AlphaFoldDB" id="A0AAV4XRI2"/>
<keyword evidence="2" id="KW-1185">Reference proteome</keyword>
<gene>
    <name evidence="1" type="ORF">CEXT_198531</name>
</gene>
<evidence type="ECO:0000313" key="1">
    <source>
        <dbReference type="EMBL" id="GIY97632.1"/>
    </source>
</evidence>
<dbReference type="Proteomes" id="UP001054945">
    <property type="component" value="Unassembled WGS sequence"/>
</dbReference>
<dbReference type="EMBL" id="BPLR01018191">
    <property type="protein sequence ID" value="GIY97632.1"/>
    <property type="molecule type" value="Genomic_DNA"/>
</dbReference>
<reference evidence="1 2" key="1">
    <citation type="submission" date="2021-06" db="EMBL/GenBank/DDBJ databases">
        <title>Caerostris extrusa draft genome.</title>
        <authorList>
            <person name="Kono N."/>
            <person name="Arakawa K."/>
        </authorList>
    </citation>
    <scope>NUCLEOTIDE SEQUENCE [LARGE SCALE GENOMIC DNA]</scope>
</reference>
<evidence type="ECO:0000313" key="2">
    <source>
        <dbReference type="Proteomes" id="UP001054945"/>
    </source>
</evidence>
<organism evidence="1 2">
    <name type="scientific">Caerostris extrusa</name>
    <name type="common">Bark spider</name>
    <name type="synonym">Caerostris bankana</name>
    <dbReference type="NCBI Taxonomy" id="172846"/>
    <lineage>
        <taxon>Eukaryota</taxon>
        <taxon>Metazoa</taxon>
        <taxon>Ecdysozoa</taxon>
        <taxon>Arthropoda</taxon>
        <taxon>Chelicerata</taxon>
        <taxon>Arachnida</taxon>
        <taxon>Araneae</taxon>
        <taxon>Araneomorphae</taxon>
        <taxon>Entelegynae</taxon>
        <taxon>Araneoidea</taxon>
        <taxon>Araneidae</taxon>
        <taxon>Caerostris</taxon>
    </lineage>
</organism>
<name>A0AAV4XRI2_CAEEX</name>
<protein>
    <submittedName>
        <fullName evidence="1">Uncharacterized protein</fullName>
    </submittedName>
</protein>